<evidence type="ECO:0000313" key="2">
    <source>
        <dbReference type="Proteomes" id="UP000226442"/>
    </source>
</evidence>
<keyword evidence="2" id="KW-1185">Reference proteome</keyword>
<sequence>MEDFGVIIACCDQDYLFAKGCCASIRYFLGDVPICLLIDGTFSVTPLEKVYGVRVINHDSVSEPLLRKRSFGWGKSHMIPFWESPWQNFLVMDADTIVWGDVLKLANFQDFDFIIDQPCYDYSDADITEFFFDIPGVEKYFPDFRWQEYRSRYVCPGTFFGKRGVFSLEEYRKILDFNDEHPEIFKYGDMGFFNLMVFRAAQEGKLRVQNVDMQLLAPDFDQDLLRKRFPIESSGPGGDRTQATVIHWCGPKPTLSTSKVYSEPMNFCRRKCQEDVWNRTGLAAEMLLQVEDLQRSIYVYKNKFKKKFRQLTGK</sequence>
<proteinExistence type="predicted"/>
<dbReference type="RefSeq" id="WP_096829923.1">
    <property type="nucleotide sequence ID" value="NZ_NXIB02000106.1"/>
</dbReference>
<dbReference type="SUPFAM" id="SSF53448">
    <property type="entry name" value="Nucleotide-diphospho-sugar transferases"/>
    <property type="match status" value="1"/>
</dbReference>
<dbReference type="EMBL" id="NXIB02000106">
    <property type="protein sequence ID" value="PHX54365.1"/>
    <property type="molecule type" value="Genomic_DNA"/>
</dbReference>
<dbReference type="OrthoDB" id="456453at2"/>
<organism evidence="1 2">
    <name type="scientific">Tychonema bourrellyi FEM_GT703</name>
    <dbReference type="NCBI Taxonomy" id="2040638"/>
    <lineage>
        <taxon>Bacteria</taxon>
        <taxon>Bacillati</taxon>
        <taxon>Cyanobacteriota</taxon>
        <taxon>Cyanophyceae</taxon>
        <taxon>Oscillatoriophycideae</taxon>
        <taxon>Oscillatoriales</taxon>
        <taxon>Microcoleaceae</taxon>
        <taxon>Tychonema</taxon>
    </lineage>
</organism>
<evidence type="ECO:0008006" key="3">
    <source>
        <dbReference type="Google" id="ProtNLM"/>
    </source>
</evidence>
<name>A0A2G4EXV1_9CYAN</name>
<gene>
    <name evidence="1" type="ORF">CP500_016555</name>
</gene>
<comment type="caution">
    <text evidence="1">The sequence shown here is derived from an EMBL/GenBank/DDBJ whole genome shotgun (WGS) entry which is preliminary data.</text>
</comment>
<dbReference type="InterPro" id="IPR029044">
    <property type="entry name" value="Nucleotide-diphossugar_trans"/>
</dbReference>
<evidence type="ECO:0000313" key="1">
    <source>
        <dbReference type="EMBL" id="PHX54365.1"/>
    </source>
</evidence>
<dbReference type="Gene3D" id="3.90.550.10">
    <property type="entry name" value="Spore Coat Polysaccharide Biosynthesis Protein SpsA, Chain A"/>
    <property type="match status" value="1"/>
</dbReference>
<dbReference type="AlphaFoldDB" id="A0A2G4EXV1"/>
<accession>A0A2G4EXV1</accession>
<reference evidence="1" key="1">
    <citation type="submission" date="2017-10" db="EMBL/GenBank/DDBJ databases">
        <title>Draft genome sequence of the planktic cyanobacteria Tychonema bourrellyi isolated from alpine lentic freshwater.</title>
        <authorList>
            <person name="Tett A."/>
            <person name="Armanini F."/>
            <person name="Asnicar F."/>
            <person name="Boscaini A."/>
            <person name="Pasolli E."/>
            <person name="Zolfo M."/>
            <person name="Donati C."/>
            <person name="Salmaso N."/>
            <person name="Segata N."/>
        </authorList>
    </citation>
    <scope>NUCLEOTIDE SEQUENCE</scope>
    <source>
        <strain evidence="1">FEM_GT703</strain>
    </source>
</reference>
<dbReference type="Proteomes" id="UP000226442">
    <property type="component" value="Unassembled WGS sequence"/>
</dbReference>
<protein>
    <recommendedName>
        <fullName evidence="3">Glycosyl transferase</fullName>
    </recommendedName>
</protein>